<organism evidence="1">
    <name type="scientific">uncultured Sulfurovum sp</name>
    <dbReference type="NCBI Taxonomy" id="269237"/>
    <lineage>
        <taxon>Bacteria</taxon>
        <taxon>Pseudomonadati</taxon>
        <taxon>Campylobacterota</taxon>
        <taxon>Epsilonproteobacteria</taxon>
        <taxon>Campylobacterales</taxon>
        <taxon>Sulfurovaceae</taxon>
        <taxon>Sulfurovum</taxon>
        <taxon>environmental samples</taxon>
    </lineage>
</organism>
<accession>A0A6S6TJ15</accession>
<evidence type="ECO:0000313" key="1">
    <source>
        <dbReference type="EMBL" id="CAA6820892.1"/>
    </source>
</evidence>
<dbReference type="AlphaFoldDB" id="A0A6S6TJ15"/>
<dbReference type="EMBL" id="CACVAP010000093">
    <property type="protein sequence ID" value="CAA6820892.1"/>
    <property type="molecule type" value="Genomic_DNA"/>
</dbReference>
<proteinExistence type="predicted"/>
<sequence length="145" mass="17068">MFEEIKVEENLEELVKVVFNTDLKLDGAWGYSKALATVIKEGNDTPTLQIEFTLATMRAYLEMNMTLEENVRYSAINLQELSREKVDSVYDKVKYEISAIKETEYKAFIKEYKENSDKSDFDMTAHFMRRSDATLKREVIHWFKV</sequence>
<name>A0A6S6TJ15_9BACT</name>
<protein>
    <submittedName>
        <fullName evidence="1">Uncharacterized protein</fullName>
    </submittedName>
</protein>
<gene>
    <name evidence="1" type="ORF">HELGO_WM1548</name>
</gene>
<reference evidence="1" key="1">
    <citation type="submission" date="2020-01" db="EMBL/GenBank/DDBJ databases">
        <authorList>
            <person name="Meier V. D."/>
            <person name="Meier V D."/>
        </authorList>
    </citation>
    <scope>NUCLEOTIDE SEQUENCE</scope>
    <source>
        <strain evidence="1">HLG_WM_MAG_06</strain>
    </source>
</reference>